<evidence type="ECO:0000313" key="3">
    <source>
        <dbReference type="EMBL" id="KAF0723999.1"/>
    </source>
</evidence>
<evidence type="ECO:0000313" key="4">
    <source>
        <dbReference type="Proteomes" id="UP000481153"/>
    </source>
</evidence>
<dbReference type="Proteomes" id="UP000481153">
    <property type="component" value="Unassembled WGS sequence"/>
</dbReference>
<gene>
    <name evidence="3" type="ORF">Ae201684_017237</name>
</gene>
<sequence>MRLLIVFAMTSCAAMAFNQRFQDSPVMMAHGQAAMDAVVYDEHTLKAEGKKQKRRKHGKNVESYQAASEEEMNAFPARQLKATSRKLMGRYEEKGRRIGGRFGAVGGAVVGGAGLVHL</sequence>
<name>A0A6G0WAU1_9STRA</name>
<feature type="chain" id="PRO_5026189238" description="RxLR effector protein" evidence="2">
    <location>
        <begin position="17"/>
        <end position="118"/>
    </location>
</feature>
<protein>
    <recommendedName>
        <fullName evidence="5">RxLR effector protein</fullName>
    </recommendedName>
</protein>
<keyword evidence="2" id="KW-0732">Signal</keyword>
<dbReference type="AlphaFoldDB" id="A0A6G0WAU1"/>
<dbReference type="EMBL" id="VJMJ01000289">
    <property type="protein sequence ID" value="KAF0723999.1"/>
    <property type="molecule type" value="Genomic_DNA"/>
</dbReference>
<reference evidence="3 4" key="1">
    <citation type="submission" date="2019-07" db="EMBL/GenBank/DDBJ databases">
        <title>Genomics analysis of Aphanomyces spp. identifies a new class of oomycete effector associated with host adaptation.</title>
        <authorList>
            <person name="Gaulin E."/>
        </authorList>
    </citation>
    <scope>NUCLEOTIDE SEQUENCE [LARGE SCALE GENOMIC DNA]</scope>
    <source>
        <strain evidence="3 4">ATCC 201684</strain>
    </source>
</reference>
<organism evidence="3 4">
    <name type="scientific">Aphanomyces euteiches</name>
    <dbReference type="NCBI Taxonomy" id="100861"/>
    <lineage>
        <taxon>Eukaryota</taxon>
        <taxon>Sar</taxon>
        <taxon>Stramenopiles</taxon>
        <taxon>Oomycota</taxon>
        <taxon>Saprolegniomycetes</taxon>
        <taxon>Saprolegniales</taxon>
        <taxon>Verrucalvaceae</taxon>
        <taxon>Aphanomyces</taxon>
    </lineage>
</organism>
<keyword evidence="4" id="KW-1185">Reference proteome</keyword>
<evidence type="ECO:0008006" key="5">
    <source>
        <dbReference type="Google" id="ProtNLM"/>
    </source>
</evidence>
<feature type="signal peptide" evidence="2">
    <location>
        <begin position="1"/>
        <end position="16"/>
    </location>
</feature>
<comment type="caution">
    <text evidence="3">The sequence shown here is derived from an EMBL/GenBank/DDBJ whole genome shotgun (WGS) entry which is preliminary data.</text>
</comment>
<dbReference type="VEuPathDB" id="FungiDB:AeMF1_008590"/>
<accession>A0A6G0WAU1</accession>
<feature type="region of interest" description="Disordered" evidence="1">
    <location>
        <begin position="47"/>
        <end position="72"/>
    </location>
</feature>
<evidence type="ECO:0000256" key="1">
    <source>
        <dbReference type="SAM" id="MobiDB-lite"/>
    </source>
</evidence>
<evidence type="ECO:0000256" key="2">
    <source>
        <dbReference type="SAM" id="SignalP"/>
    </source>
</evidence>
<proteinExistence type="predicted"/>